<evidence type="ECO:0000256" key="1">
    <source>
        <dbReference type="SAM" id="Phobius"/>
    </source>
</evidence>
<name>A0ABV0TUN8_9TELE</name>
<keyword evidence="1" id="KW-0812">Transmembrane</keyword>
<protein>
    <submittedName>
        <fullName evidence="2">Uncharacterized protein</fullName>
    </submittedName>
</protein>
<dbReference type="Proteomes" id="UP001482620">
    <property type="component" value="Unassembled WGS sequence"/>
</dbReference>
<evidence type="ECO:0000313" key="3">
    <source>
        <dbReference type="Proteomes" id="UP001482620"/>
    </source>
</evidence>
<evidence type="ECO:0000313" key="2">
    <source>
        <dbReference type="EMBL" id="MEQ2236628.1"/>
    </source>
</evidence>
<reference evidence="2 3" key="1">
    <citation type="submission" date="2021-06" db="EMBL/GenBank/DDBJ databases">
        <authorList>
            <person name="Palmer J.M."/>
        </authorList>
    </citation>
    <scope>NUCLEOTIDE SEQUENCE [LARGE SCALE GENOMIC DNA]</scope>
    <source>
        <strain evidence="3">if_2019</strain>
        <tissue evidence="2">Muscle</tissue>
    </source>
</reference>
<keyword evidence="1" id="KW-1133">Transmembrane helix</keyword>
<sequence length="107" mass="12200">MVMLHVSKAKLYPQISECPFPTLFLPQNLRNSESLQSCSSSTVFTKPKKINLKLTSLSVLLVYSQSWCLLSVIMNLSDISKSDLYYVETLAFFNALSKIWQFVKTLN</sequence>
<comment type="caution">
    <text evidence="2">The sequence shown here is derived from an EMBL/GenBank/DDBJ whole genome shotgun (WGS) entry which is preliminary data.</text>
</comment>
<gene>
    <name evidence="2" type="ORF">ILYODFUR_014629</name>
</gene>
<keyword evidence="1" id="KW-0472">Membrane</keyword>
<feature type="transmembrane region" description="Helical" evidence="1">
    <location>
        <begin position="54"/>
        <end position="73"/>
    </location>
</feature>
<keyword evidence="3" id="KW-1185">Reference proteome</keyword>
<accession>A0ABV0TUN8</accession>
<dbReference type="EMBL" id="JAHRIQ010047583">
    <property type="protein sequence ID" value="MEQ2236628.1"/>
    <property type="molecule type" value="Genomic_DNA"/>
</dbReference>
<proteinExistence type="predicted"/>
<organism evidence="2 3">
    <name type="scientific">Ilyodon furcidens</name>
    <name type="common">goldbreast splitfin</name>
    <dbReference type="NCBI Taxonomy" id="33524"/>
    <lineage>
        <taxon>Eukaryota</taxon>
        <taxon>Metazoa</taxon>
        <taxon>Chordata</taxon>
        <taxon>Craniata</taxon>
        <taxon>Vertebrata</taxon>
        <taxon>Euteleostomi</taxon>
        <taxon>Actinopterygii</taxon>
        <taxon>Neopterygii</taxon>
        <taxon>Teleostei</taxon>
        <taxon>Neoteleostei</taxon>
        <taxon>Acanthomorphata</taxon>
        <taxon>Ovalentaria</taxon>
        <taxon>Atherinomorphae</taxon>
        <taxon>Cyprinodontiformes</taxon>
        <taxon>Goodeidae</taxon>
        <taxon>Ilyodon</taxon>
    </lineage>
</organism>